<keyword evidence="3" id="KW-1185">Reference proteome</keyword>
<name>A0A4V2YWE0_9PSEU</name>
<reference evidence="2 3" key="1">
    <citation type="submission" date="2019-03" db="EMBL/GenBank/DDBJ databases">
        <title>Draft genome sequences of novel Actinobacteria.</title>
        <authorList>
            <person name="Sahin N."/>
            <person name="Ay H."/>
            <person name="Saygin H."/>
        </authorList>
    </citation>
    <scope>NUCLEOTIDE SEQUENCE [LARGE SCALE GENOMIC DNA]</scope>
    <source>
        <strain evidence="2 3">5K548</strain>
    </source>
</reference>
<dbReference type="RefSeq" id="WP_132685085.1">
    <property type="nucleotide sequence ID" value="NZ_SMLA01000040.1"/>
</dbReference>
<evidence type="ECO:0000256" key="1">
    <source>
        <dbReference type="SAM" id="MobiDB-lite"/>
    </source>
</evidence>
<accession>A0A4V2YWE0</accession>
<evidence type="ECO:0000313" key="3">
    <source>
        <dbReference type="Proteomes" id="UP000294723"/>
    </source>
</evidence>
<organism evidence="2 3">
    <name type="scientific">Saccharopolyspora karakumensis</name>
    <dbReference type="NCBI Taxonomy" id="2530386"/>
    <lineage>
        <taxon>Bacteria</taxon>
        <taxon>Bacillati</taxon>
        <taxon>Actinomycetota</taxon>
        <taxon>Actinomycetes</taxon>
        <taxon>Pseudonocardiales</taxon>
        <taxon>Pseudonocardiaceae</taxon>
        <taxon>Saccharopolyspora</taxon>
    </lineage>
</organism>
<gene>
    <name evidence="2" type="ORF">E1202_22270</name>
</gene>
<evidence type="ECO:0000313" key="2">
    <source>
        <dbReference type="EMBL" id="TDD84957.1"/>
    </source>
</evidence>
<dbReference type="EMBL" id="SMLA01000040">
    <property type="protein sequence ID" value="TDD84957.1"/>
    <property type="molecule type" value="Genomic_DNA"/>
</dbReference>
<comment type="caution">
    <text evidence="2">The sequence shown here is derived from an EMBL/GenBank/DDBJ whole genome shotgun (WGS) entry which is preliminary data.</text>
</comment>
<dbReference type="Proteomes" id="UP000294723">
    <property type="component" value="Unassembled WGS sequence"/>
</dbReference>
<dbReference type="AlphaFoldDB" id="A0A4V2YWE0"/>
<proteinExistence type="predicted"/>
<protein>
    <submittedName>
        <fullName evidence="2">Uncharacterized protein</fullName>
    </submittedName>
</protein>
<feature type="region of interest" description="Disordered" evidence="1">
    <location>
        <begin position="219"/>
        <end position="241"/>
    </location>
</feature>
<sequence length="241" mass="26749">MADLPRTEQELLQKKWRKLLTDDWVSDGETLLWLETPAQAYPASVIGQKPTVPHKPLSEVRKSLVEEPNWPLPSRQIIDGAFHGDEWADELSVHWWAFADHSDRDAVRFTDHIANVPGEAFLAFTDQRVAVVVRSNQVTKAEEAASGLLGRAKSVVQKAAENLPSPNHPVSCFEVPTSRIAAIQGTPMGRNLPRDPWLRVDFTDHSTFFARSQDVLQDPAEAFPLAEPSPSPAPSQGPPSR</sequence>
<feature type="compositionally biased region" description="Pro residues" evidence="1">
    <location>
        <begin position="227"/>
        <end position="241"/>
    </location>
</feature>